<keyword evidence="3" id="KW-1185">Reference proteome</keyword>
<dbReference type="Gene3D" id="3.30.110.40">
    <property type="entry name" value="TusA-like domain"/>
    <property type="match status" value="1"/>
</dbReference>
<comment type="caution">
    <text evidence="2">The sequence shown here is derived from an EMBL/GenBank/DDBJ whole genome shotgun (WGS) entry which is preliminary data.</text>
</comment>
<dbReference type="Pfam" id="PF01206">
    <property type="entry name" value="TusA"/>
    <property type="match status" value="1"/>
</dbReference>
<name>A0ABV4NMH2_9GAMM</name>
<dbReference type="EMBL" id="JBGMEL010000005">
    <property type="protein sequence ID" value="MFA0790234.1"/>
    <property type="molecule type" value="Genomic_DNA"/>
</dbReference>
<dbReference type="SUPFAM" id="SSF64307">
    <property type="entry name" value="SirA-like"/>
    <property type="match status" value="1"/>
</dbReference>
<sequence>MVVPSSDTIREQPEPDWRAAVMVDARQLPCPQPLLAMRRALNEYETGTLLCVMATDEGSWRDFHSFAALSGRPLLRAERRDNTFHYWLYAGK</sequence>
<feature type="domain" description="UPF0033" evidence="1">
    <location>
        <begin position="23"/>
        <end position="87"/>
    </location>
</feature>
<accession>A0ABV4NMH2</accession>
<dbReference type="InterPro" id="IPR001455">
    <property type="entry name" value="TusA-like"/>
</dbReference>
<evidence type="ECO:0000313" key="3">
    <source>
        <dbReference type="Proteomes" id="UP001569414"/>
    </source>
</evidence>
<dbReference type="Proteomes" id="UP001569414">
    <property type="component" value="Unassembled WGS sequence"/>
</dbReference>
<proteinExistence type="predicted"/>
<evidence type="ECO:0000259" key="1">
    <source>
        <dbReference type="Pfam" id="PF01206"/>
    </source>
</evidence>
<organism evidence="2 3">
    <name type="scientific">Microbulbifer echini</name>
    <dbReference type="NCBI Taxonomy" id="1529067"/>
    <lineage>
        <taxon>Bacteria</taxon>
        <taxon>Pseudomonadati</taxon>
        <taxon>Pseudomonadota</taxon>
        <taxon>Gammaproteobacteria</taxon>
        <taxon>Cellvibrionales</taxon>
        <taxon>Microbulbiferaceae</taxon>
        <taxon>Microbulbifer</taxon>
    </lineage>
</organism>
<dbReference type="InterPro" id="IPR036868">
    <property type="entry name" value="TusA-like_sf"/>
</dbReference>
<gene>
    <name evidence="2" type="ORF">ACCI51_06720</name>
</gene>
<dbReference type="RefSeq" id="WP_371843052.1">
    <property type="nucleotide sequence ID" value="NZ_JBGMEL010000005.1"/>
</dbReference>
<protein>
    <submittedName>
        <fullName evidence="2">Sulfurtransferase TusA family protein</fullName>
    </submittedName>
</protein>
<reference evidence="2 3" key="1">
    <citation type="submission" date="2024-08" db="EMBL/GenBank/DDBJ databases">
        <authorList>
            <person name="Ishaq N."/>
        </authorList>
    </citation>
    <scope>NUCLEOTIDE SEQUENCE [LARGE SCALE GENOMIC DNA]</scope>
    <source>
        <strain evidence="2 3">JCM 30400</strain>
    </source>
</reference>
<evidence type="ECO:0000313" key="2">
    <source>
        <dbReference type="EMBL" id="MFA0790234.1"/>
    </source>
</evidence>
<dbReference type="CDD" id="cd00291">
    <property type="entry name" value="SirA_YedF_YeeD"/>
    <property type="match status" value="1"/>
</dbReference>